<proteinExistence type="predicted"/>
<evidence type="ECO:0000313" key="3">
    <source>
        <dbReference type="EMBL" id="QHT89875.1"/>
    </source>
</evidence>
<protein>
    <submittedName>
        <fullName evidence="3">Uncharacterized protein</fullName>
    </submittedName>
</protein>
<keyword evidence="2" id="KW-0812">Transmembrane</keyword>
<feature type="compositionally biased region" description="Low complexity" evidence="1">
    <location>
        <begin position="49"/>
        <end position="62"/>
    </location>
</feature>
<feature type="region of interest" description="Disordered" evidence="1">
    <location>
        <begin position="49"/>
        <end position="73"/>
    </location>
</feature>
<evidence type="ECO:0000256" key="2">
    <source>
        <dbReference type="SAM" id="Phobius"/>
    </source>
</evidence>
<evidence type="ECO:0000256" key="1">
    <source>
        <dbReference type="SAM" id="MobiDB-lite"/>
    </source>
</evidence>
<reference evidence="3" key="1">
    <citation type="journal article" date="2020" name="Nature">
        <title>Giant virus diversity and host interactions through global metagenomics.</title>
        <authorList>
            <person name="Schulz F."/>
            <person name="Roux S."/>
            <person name="Paez-Espino D."/>
            <person name="Jungbluth S."/>
            <person name="Walsh D.A."/>
            <person name="Denef V.J."/>
            <person name="McMahon K.D."/>
            <person name="Konstantinidis K.T."/>
            <person name="Eloe-Fadrosh E.A."/>
            <person name="Kyrpides N.C."/>
            <person name="Woyke T."/>
        </authorList>
    </citation>
    <scope>NUCLEOTIDE SEQUENCE</scope>
    <source>
        <strain evidence="3">GVMAG-M-3300023184-62</strain>
    </source>
</reference>
<keyword evidence="2" id="KW-0472">Membrane</keyword>
<dbReference type="AlphaFoldDB" id="A0A6C0IBW2"/>
<feature type="transmembrane region" description="Helical" evidence="2">
    <location>
        <begin position="20"/>
        <end position="39"/>
    </location>
</feature>
<dbReference type="EMBL" id="MN740152">
    <property type="protein sequence ID" value="QHT89875.1"/>
    <property type="molecule type" value="Genomic_DNA"/>
</dbReference>
<sequence>MPSRRVARCPPGVLCLSSEVIYIIIAIGIILTSVFLILAGRVSETQKQPIQLQPQPQPQQQPNIYISQKGGDDRYTRAPEPLKIWDGLGRGLGFSTTNLPINIPTQGYPSNFTSYGVFTTEDGKMLPLYGRPTTSSNNRFNYYTRTDTYNPVPIPLSFKKRDCMDDVGCEEIFDKDNVYIRANGLQGKATIYKFDAPKYIPNA</sequence>
<accession>A0A6C0IBW2</accession>
<dbReference type="Pfam" id="PF19059">
    <property type="entry name" value="DUF5755"/>
    <property type="match status" value="1"/>
</dbReference>
<name>A0A6C0IBW2_9ZZZZ</name>
<keyword evidence="2" id="KW-1133">Transmembrane helix</keyword>
<dbReference type="InterPro" id="IPR043929">
    <property type="entry name" value="DUF5755"/>
</dbReference>
<organism evidence="3">
    <name type="scientific">viral metagenome</name>
    <dbReference type="NCBI Taxonomy" id="1070528"/>
    <lineage>
        <taxon>unclassified sequences</taxon>
        <taxon>metagenomes</taxon>
        <taxon>organismal metagenomes</taxon>
    </lineage>
</organism>